<evidence type="ECO:0000259" key="13">
    <source>
        <dbReference type="PROSITE" id="PS50162"/>
    </source>
</evidence>
<keyword evidence="5 9" id="KW-0067">ATP-binding</keyword>
<dbReference type="GO" id="GO:0005524">
    <property type="term" value="F:ATP binding"/>
    <property type="evidence" value="ECO:0007669"/>
    <property type="project" value="UniProtKB-UniRule"/>
</dbReference>
<dbReference type="SMART" id="SM00382">
    <property type="entry name" value="AAA"/>
    <property type="match status" value="1"/>
</dbReference>
<evidence type="ECO:0000256" key="5">
    <source>
        <dbReference type="ARBA" id="ARBA00022840"/>
    </source>
</evidence>
<dbReference type="GO" id="GO:0140664">
    <property type="term" value="F:ATP-dependent DNA damage sensor activity"/>
    <property type="evidence" value="ECO:0007669"/>
    <property type="project" value="InterPro"/>
</dbReference>
<keyword evidence="4" id="KW-0378">Hydrolase</keyword>
<dbReference type="Pfam" id="PF13481">
    <property type="entry name" value="AAA_25"/>
    <property type="match status" value="1"/>
</dbReference>
<dbReference type="SUPFAM" id="SSF54211">
    <property type="entry name" value="Ribosomal protein S5 domain 2-like"/>
    <property type="match status" value="1"/>
</dbReference>
<keyword evidence="2 9" id="KW-0547">Nucleotide-binding</keyword>
<dbReference type="InterPro" id="IPR004504">
    <property type="entry name" value="DNA_repair_RadA"/>
</dbReference>
<dbReference type="InterPro" id="IPR014721">
    <property type="entry name" value="Ribsml_uS5_D2-typ_fold_subgr"/>
</dbReference>
<reference evidence="14" key="2">
    <citation type="submission" date="2020-09" db="EMBL/GenBank/DDBJ databases">
        <authorList>
            <person name="Sun Q."/>
            <person name="Zhou Y."/>
        </authorList>
    </citation>
    <scope>NUCLEOTIDE SEQUENCE</scope>
    <source>
        <strain evidence="14">CGMCC 1.12785</strain>
    </source>
</reference>
<dbReference type="Pfam" id="PF13541">
    <property type="entry name" value="ChlI"/>
    <property type="match status" value="1"/>
</dbReference>
<dbReference type="PROSITE" id="PS50162">
    <property type="entry name" value="RECA_2"/>
    <property type="match status" value="1"/>
</dbReference>
<dbReference type="GO" id="GO:0008270">
    <property type="term" value="F:zinc ion binding"/>
    <property type="evidence" value="ECO:0007669"/>
    <property type="project" value="UniProtKB-KW"/>
</dbReference>
<dbReference type="GO" id="GO:0000725">
    <property type="term" value="P:recombinational repair"/>
    <property type="evidence" value="ECO:0007669"/>
    <property type="project" value="UniProtKB-UniRule"/>
</dbReference>
<feature type="compositionally biased region" description="Polar residues" evidence="12">
    <location>
        <begin position="1"/>
        <end position="12"/>
    </location>
</feature>
<dbReference type="SUPFAM" id="SSF52540">
    <property type="entry name" value="P-loop containing nucleoside triphosphate hydrolases"/>
    <property type="match status" value="1"/>
</dbReference>
<dbReference type="InterPro" id="IPR027417">
    <property type="entry name" value="P-loop_NTPase"/>
</dbReference>
<comment type="function">
    <text evidence="9">Plays a role in repairing double-strand DNA breaks, probably involving stabilizing or processing branched DNA or blocked replication forks.</text>
</comment>
<sequence length="433" mass="44950">MAETGGVTQSRTRAVRPSSAAQPIAEVDANTAQALGTGVDELDRVLGGGIVPGAVVLLSGEPGVGKSTLLLDVAARFARTGRKVLYVSGEESAGQIRLRAQRIGALADLLYLSAETDLGTVLGMIEAEQPELLIVDSVQTLASADVEGVPGGVTQVREVAAGIIRAAKSKGVATLLVGHVTKDGQVAGPRLLEHLVDVVCSFEGEKHSRLRTLRAVKNRFGPTDEFGCFDMTENGIIGLADPSGLFLSATEDPSPGTFLGVTQEGRRPMVVEVQALLTPPASGPPRRAVSGVENARTAMILAVLNKHVGLDILGKDVFAATLGGAKAVEPAFDLALCLALVSGLSGKPPRRRTVAIGEISLSGEIRTVPGIESRLSEAFRQGVTHAIVPRGAMEGTRKPRGMAVREAQRLQDAINSGVLSDTAPSVSLDSNHA</sequence>
<feature type="region of interest" description="Lon-protease-like" evidence="9">
    <location>
        <begin position="316"/>
        <end position="433"/>
    </location>
</feature>
<evidence type="ECO:0000313" key="14">
    <source>
        <dbReference type="EMBL" id="GGA01961.1"/>
    </source>
</evidence>
<keyword evidence="11" id="KW-0863">Zinc-finger</keyword>
<protein>
    <recommendedName>
        <fullName evidence="9 10">DNA repair protein RadA</fullName>
    </recommendedName>
</protein>
<evidence type="ECO:0000256" key="4">
    <source>
        <dbReference type="ARBA" id="ARBA00022801"/>
    </source>
</evidence>
<dbReference type="NCBIfam" id="TIGR00416">
    <property type="entry name" value="sms"/>
    <property type="match status" value="1"/>
</dbReference>
<name>A0A8J2XJH9_9MICO</name>
<evidence type="ECO:0000256" key="2">
    <source>
        <dbReference type="ARBA" id="ARBA00022741"/>
    </source>
</evidence>
<organism evidence="14 15">
    <name type="scientific">Sediminivirga luteola</name>
    <dbReference type="NCBI Taxonomy" id="1774748"/>
    <lineage>
        <taxon>Bacteria</taxon>
        <taxon>Bacillati</taxon>
        <taxon>Actinomycetota</taxon>
        <taxon>Actinomycetes</taxon>
        <taxon>Micrococcales</taxon>
        <taxon>Brevibacteriaceae</taxon>
        <taxon>Sediminivirga</taxon>
    </lineage>
</organism>
<dbReference type="InterPro" id="IPR020588">
    <property type="entry name" value="RecA_ATP-bd"/>
</dbReference>
<dbReference type="Gene3D" id="3.40.50.300">
    <property type="entry name" value="P-loop containing nucleotide triphosphate hydrolases"/>
    <property type="match status" value="1"/>
</dbReference>
<dbReference type="FunFam" id="3.40.50.300:FF:000050">
    <property type="entry name" value="DNA repair protein RadA"/>
    <property type="match status" value="1"/>
</dbReference>
<dbReference type="GO" id="GO:0005829">
    <property type="term" value="C:cytosol"/>
    <property type="evidence" value="ECO:0007669"/>
    <property type="project" value="TreeGrafter"/>
</dbReference>
<feature type="short sequence motif" description="RadA KNRFG motif" evidence="9">
    <location>
        <begin position="217"/>
        <end position="221"/>
    </location>
</feature>
<feature type="binding site" evidence="9">
    <location>
        <begin position="60"/>
        <end position="67"/>
    </location>
    <ligand>
        <name>ATP</name>
        <dbReference type="ChEBI" id="CHEBI:30616"/>
    </ligand>
</feature>
<proteinExistence type="inferred from homology"/>
<comment type="domain">
    <text evidence="9">The middle region has homology to RecA with ATPase motifs including the RadA KNRFG motif, while the C-terminus is homologous to Lon protease.</text>
</comment>
<dbReference type="HAMAP" id="MF_01498">
    <property type="entry name" value="RadA_bact"/>
    <property type="match status" value="1"/>
</dbReference>
<gene>
    <name evidence="9 14" type="primary">radA</name>
    <name evidence="14" type="ORF">GCM10011333_00600</name>
</gene>
<comment type="similarity">
    <text evidence="9 11">Belongs to the RecA family. RadA subfamily.</text>
</comment>
<keyword evidence="6 9" id="KW-0346">Stress response</keyword>
<comment type="function">
    <text evidence="11">DNA-dependent ATPase involved in processing of recombination intermediates, plays a role in repairing DNA breaks. Stimulates the branch migration of RecA-mediated strand transfer reactions, allowing the 3' invading strand to extend heteroduplex DNA faster. Binds ssDNA in the presence of ADP but not other nucleotides, has ATPase activity that is stimulated by ssDNA and various branched DNA structures, but inhibited by SSB. Does not have RecA's homology-searching function.</text>
</comment>
<accession>A0A8J2XJH9</accession>
<keyword evidence="1 9" id="KW-0479">Metal-binding</keyword>
<reference evidence="14" key="1">
    <citation type="journal article" date="2014" name="Int. J. Syst. Evol. Microbiol.">
        <title>Complete genome sequence of Corynebacterium casei LMG S-19264T (=DSM 44701T), isolated from a smear-ripened cheese.</title>
        <authorList>
            <consortium name="US DOE Joint Genome Institute (JGI-PGF)"/>
            <person name="Walter F."/>
            <person name="Albersmeier A."/>
            <person name="Kalinowski J."/>
            <person name="Ruckert C."/>
        </authorList>
    </citation>
    <scope>NUCLEOTIDE SEQUENCE</scope>
    <source>
        <strain evidence="14">CGMCC 1.12785</strain>
    </source>
</reference>
<evidence type="ECO:0000256" key="1">
    <source>
        <dbReference type="ARBA" id="ARBA00022723"/>
    </source>
</evidence>
<feature type="domain" description="RecA family profile 1" evidence="13">
    <location>
        <begin position="31"/>
        <end position="180"/>
    </location>
</feature>
<evidence type="ECO:0000256" key="7">
    <source>
        <dbReference type="ARBA" id="ARBA00023125"/>
    </source>
</evidence>
<evidence type="ECO:0000256" key="11">
    <source>
        <dbReference type="RuleBase" id="RU003555"/>
    </source>
</evidence>
<dbReference type="PANTHER" id="PTHR32472">
    <property type="entry name" value="DNA REPAIR PROTEIN RADA"/>
    <property type="match status" value="1"/>
</dbReference>
<dbReference type="PANTHER" id="PTHR32472:SF10">
    <property type="entry name" value="DNA REPAIR PROTEIN RADA-LIKE PROTEIN"/>
    <property type="match status" value="1"/>
</dbReference>
<dbReference type="GO" id="GO:0003684">
    <property type="term" value="F:damaged DNA binding"/>
    <property type="evidence" value="ECO:0007669"/>
    <property type="project" value="InterPro"/>
</dbReference>
<dbReference type="EMBL" id="BMFY01000001">
    <property type="protein sequence ID" value="GGA01961.1"/>
    <property type="molecule type" value="Genomic_DNA"/>
</dbReference>
<comment type="caution">
    <text evidence="14">The sequence shown here is derived from an EMBL/GenBank/DDBJ whole genome shotgun (WGS) entry which is preliminary data.</text>
</comment>
<feature type="region of interest" description="Disordered" evidence="12">
    <location>
        <begin position="1"/>
        <end position="22"/>
    </location>
</feature>
<evidence type="ECO:0000256" key="9">
    <source>
        <dbReference type="HAMAP-Rule" id="MF_01498"/>
    </source>
</evidence>
<keyword evidence="11" id="KW-0862">Zinc</keyword>
<keyword evidence="15" id="KW-1185">Reference proteome</keyword>
<evidence type="ECO:0000256" key="6">
    <source>
        <dbReference type="ARBA" id="ARBA00023016"/>
    </source>
</evidence>
<dbReference type="PRINTS" id="PR01874">
    <property type="entry name" value="DNAREPAIRADA"/>
</dbReference>
<dbReference type="GO" id="GO:0016787">
    <property type="term" value="F:hydrolase activity"/>
    <property type="evidence" value="ECO:0007669"/>
    <property type="project" value="UniProtKB-KW"/>
</dbReference>
<dbReference type="InterPro" id="IPR020568">
    <property type="entry name" value="Ribosomal_Su5_D2-typ_SF"/>
</dbReference>
<evidence type="ECO:0000256" key="3">
    <source>
        <dbReference type="ARBA" id="ARBA00022763"/>
    </source>
</evidence>
<keyword evidence="8 9" id="KW-0234">DNA repair</keyword>
<keyword evidence="3 9" id="KW-0227">DNA damage</keyword>
<dbReference type="AlphaFoldDB" id="A0A8J2XJH9"/>
<keyword evidence="7 9" id="KW-0238">DNA-binding</keyword>
<dbReference type="InterPro" id="IPR003593">
    <property type="entry name" value="AAA+_ATPase"/>
</dbReference>
<evidence type="ECO:0000256" key="10">
    <source>
        <dbReference type="NCBIfam" id="TIGR00416"/>
    </source>
</evidence>
<evidence type="ECO:0000256" key="12">
    <source>
        <dbReference type="SAM" id="MobiDB-lite"/>
    </source>
</evidence>
<dbReference type="Gene3D" id="3.30.230.10">
    <property type="match status" value="1"/>
</dbReference>
<evidence type="ECO:0000313" key="15">
    <source>
        <dbReference type="Proteomes" id="UP000616114"/>
    </source>
</evidence>
<dbReference type="Proteomes" id="UP000616114">
    <property type="component" value="Unassembled WGS sequence"/>
</dbReference>
<evidence type="ECO:0000256" key="8">
    <source>
        <dbReference type="ARBA" id="ARBA00023204"/>
    </source>
</evidence>